<dbReference type="Ensembl" id="ENSENLT00000024003.1">
    <property type="protein sequence ID" value="ENSENLP00000023228.1"/>
    <property type="gene ID" value="ENSENLG00000010534.1"/>
</dbReference>
<dbReference type="PANTHER" id="PTHR44427:SF5">
    <property type="entry name" value="V-SET AND IMMUNOGLOBULIN DOMAIN-CONTAINING PROTEIN 10-LIKE"/>
    <property type="match status" value="1"/>
</dbReference>
<dbReference type="InterPro" id="IPR013783">
    <property type="entry name" value="Ig-like_fold"/>
</dbReference>
<keyword evidence="3" id="KW-1133">Transmembrane helix</keyword>
<protein>
    <recommendedName>
        <fullName evidence="5">Ig-like domain-containing protein</fullName>
    </recommendedName>
</protein>
<evidence type="ECO:0000313" key="7">
    <source>
        <dbReference type="Proteomes" id="UP000472264"/>
    </source>
</evidence>
<feature type="signal peptide" evidence="4">
    <location>
        <begin position="1"/>
        <end position="28"/>
    </location>
</feature>
<feature type="chain" id="PRO_5025681809" description="Ig-like domain-containing protein" evidence="4">
    <location>
        <begin position="29"/>
        <end position="699"/>
    </location>
</feature>
<feature type="transmembrane region" description="Helical" evidence="3">
    <location>
        <begin position="600"/>
        <end position="627"/>
    </location>
</feature>
<dbReference type="RefSeq" id="XP_029360665.1">
    <property type="nucleotide sequence ID" value="XM_029504805.1"/>
</dbReference>
<evidence type="ECO:0000256" key="2">
    <source>
        <dbReference type="ARBA" id="ARBA00023180"/>
    </source>
</evidence>
<keyword evidence="7" id="KW-1185">Reference proteome</keyword>
<reference evidence="6" key="2">
    <citation type="submission" date="2025-08" db="UniProtKB">
        <authorList>
            <consortium name="Ensembl"/>
        </authorList>
    </citation>
    <scope>IDENTIFICATION</scope>
</reference>
<dbReference type="PROSITE" id="PS50835">
    <property type="entry name" value="IG_LIKE"/>
    <property type="match status" value="2"/>
</dbReference>
<dbReference type="InterPro" id="IPR003598">
    <property type="entry name" value="Ig_sub2"/>
</dbReference>
<keyword evidence="1 4" id="KW-0732">Signal</keyword>
<dbReference type="PANTHER" id="PTHR44427">
    <property type="entry name" value="CARCINOEMBRYONIC ANTIGEN-RELATED CELL ADHESION MOLECULE 19"/>
    <property type="match status" value="1"/>
</dbReference>
<evidence type="ECO:0000256" key="1">
    <source>
        <dbReference type="ARBA" id="ARBA00022729"/>
    </source>
</evidence>
<dbReference type="InterPro" id="IPR013098">
    <property type="entry name" value="Ig_I-set"/>
</dbReference>
<sequence>MTRFGVFGRVRSIFLATFLTFSFQGAYCELGVSPAGPSLVNTKAGSNVTLAVRFSGALDPAVTWFKGNLPVVTWTVGSSAAPDISHREVLRIESDGSLTFVNVPLNYTGIYTIEITKSGMGKAATSFTLGVFETIENLEVSMQPSFVKEGTEQFTLRYKMSQGVVEQQMWFFNGREIETSLHFSIKQSSLVVFSPNRNDTGQYTALLTNPFSRVRAHFNVTVRYGPDEPVVKALPAQPFYVSGDSLSLRCQAEGFPQPIAEWVFGGETLSQSTDGVLNRTNIQTSQGGIYTCRMFNEETEEKRQKNITLSVYEMPSSSPKCSVHSVNGNVDLLYGCQWQGGTPKATLSFPDLSSGSGVGNFSLVLQPASADLNGKTVICMAVHPVQSKQCNITARSPRELLPAVRTTVDSEGKIVVAILCVSEASPEAVVSWSEGSKDVTNSTSYQISNDTTQLNIRHYNVSNFLLQNYTCICRNPLGSQRREIQLQGPLISHSSVFPNEDGTIITLTWEVPPRSVVTGFDIQLKGPDLNQNRIGIQNRSTSNKYRTIQQKPGSARSTDIFIIDPSKTRFFRVVPRALMTVGEPSESHRRGPAQGLSGPAIAGIAAGIPCSLLFLLLVGALIYLCVYCNKNQSRQTRYPVSRAVEKTITTQSDLTPHNLLTGELKSPPDYNRLHQTPSERSVALPTFVPPPPVRVATTV</sequence>
<keyword evidence="2" id="KW-0325">Glycoprotein</keyword>
<dbReference type="Proteomes" id="UP000472264">
    <property type="component" value="Chromosome 6"/>
</dbReference>
<dbReference type="GeneID" id="115045224"/>
<dbReference type="InterPro" id="IPR050831">
    <property type="entry name" value="CEA_cell_adhesion"/>
</dbReference>
<dbReference type="Gene3D" id="2.60.40.10">
    <property type="entry name" value="Immunoglobulins"/>
    <property type="match status" value="4"/>
</dbReference>
<reference evidence="6" key="1">
    <citation type="submission" date="2021-04" db="EMBL/GenBank/DDBJ databases">
        <authorList>
            <consortium name="Wellcome Sanger Institute Data Sharing"/>
        </authorList>
    </citation>
    <scope>NUCLEOTIDE SEQUENCE [LARGE SCALE GENOMIC DNA]</scope>
</reference>
<feature type="domain" description="Ig-like" evidence="5">
    <location>
        <begin position="402"/>
        <end position="487"/>
    </location>
</feature>
<gene>
    <name evidence="6" type="primary">vsig10l</name>
</gene>
<proteinExistence type="predicted"/>
<dbReference type="OrthoDB" id="6159398at2759"/>
<dbReference type="InterPro" id="IPR007110">
    <property type="entry name" value="Ig-like_dom"/>
</dbReference>
<dbReference type="SUPFAM" id="SSF48726">
    <property type="entry name" value="Immunoglobulin"/>
    <property type="match status" value="3"/>
</dbReference>
<keyword evidence="3" id="KW-0472">Membrane</keyword>
<evidence type="ECO:0000313" key="6">
    <source>
        <dbReference type="Ensembl" id="ENSENLP00000023228.1"/>
    </source>
</evidence>
<dbReference type="Pfam" id="PF07679">
    <property type="entry name" value="I-set"/>
    <property type="match status" value="2"/>
</dbReference>
<reference evidence="6" key="3">
    <citation type="submission" date="2025-09" db="UniProtKB">
        <authorList>
            <consortium name="Ensembl"/>
        </authorList>
    </citation>
    <scope>IDENTIFICATION</scope>
</reference>
<dbReference type="CTD" id="147645"/>
<keyword evidence="3" id="KW-0812">Transmembrane</keyword>
<dbReference type="Pfam" id="PF13927">
    <property type="entry name" value="Ig_3"/>
    <property type="match status" value="1"/>
</dbReference>
<evidence type="ECO:0000256" key="4">
    <source>
        <dbReference type="SAM" id="SignalP"/>
    </source>
</evidence>
<name>A0A665UU60_ECHNA</name>
<dbReference type="InParanoid" id="A0A665UU60"/>
<dbReference type="InterPro" id="IPR036179">
    <property type="entry name" value="Ig-like_dom_sf"/>
</dbReference>
<organism evidence="6 7">
    <name type="scientific">Echeneis naucrates</name>
    <name type="common">Live sharksucker</name>
    <dbReference type="NCBI Taxonomy" id="173247"/>
    <lineage>
        <taxon>Eukaryota</taxon>
        <taxon>Metazoa</taxon>
        <taxon>Chordata</taxon>
        <taxon>Craniata</taxon>
        <taxon>Vertebrata</taxon>
        <taxon>Euteleostomi</taxon>
        <taxon>Actinopterygii</taxon>
        <taxon>Neopterygii</taxon>
        <taxon>Teleostei</taxon>
        <taxon>Neoteleostei</taxon>
        <taxon>Acanthomorphata</taxon>
        <taxon>Carangaria</taxon>
        <taxon>Carangiformes</taxon>
        <taxon>Echeneidae</taxon>
        <taxon>Echeneis</taxon>
    </lineage>
</organism>
<dbReference type="OMA" id="MSGSFWS"/>
<dbReference type="InterPro" id="IPR003599">
    <property type="entry name" value="Ig_sub"/>
</dbReference>
<dbReference type="SMART" id="SM00409">
    <property type="entry name" value="IG"/>
    <property type="match status" value="2"/>
</dbReference>
<evidence type="ECO:0000259" key="5">
    <source>
        <dbReference type="PROSITE" id="PS50835"/>
    </source>
</evidence>
<dbReference type="AlphaFoldDB" id="A0A665UU60"/>
<accession>A0A665UU60</accession>
<dbReference type="SMART" id="SM00408">
    <property type="entry name" value="IGc2"/>
    <property type="match status" value="2"/>
</dbReference>
<evidence type="ECO:0000256" key="3">
    <source>
        <dbReference type="SAM" id="Phobius"/>
    </source>
</evidence>
<feature type="domain" description="Ig-like" evidence="5">
    <location>
        <begin position="229"/>
        <end position="308"/>
    </location>
</feature>